<feature type="compositionally biased region" description="Low complexity" evidence="1">
    <location>
        <begin position="41"/>
        <end position="53"/>
    </location>
</feature>
<protein>
    <submittedName>
        <fullName evidence="2">Uncharacterized protein</fullName>
    </submittedName>
</protein>
<feature type="compositionally biased region" description="Low complexity" evidence="1">
    <location>
        <begin position="116"/>
        <end position="147"/>
    </location>
</feature>
<sequence>MSSSTRPIVAYAACDTRRTSARDGTPGTGRPHSSHPNTVLATIPAATPTSTAAGVRPTTSPAMPPPARPTVSTPSSSASVPNRCRPCKTPASAPATGNGSSANGSTSAADHPDRCSTAVSAGAASATTPATATPTASPSPTDPRSAARPPPVPATCSAMPVCALIAGTTPMTSNAINALSSPNAGTSSNRAATMVSR</sequence>
<accession>A0A8J4DHE6</accession>
<dbReference type="EMBL" id="BOOY01000008">
    <property type="protein sequence ID" value="GIJ02067.1"/>
    <property type="molecule type" value="Genomic_DNA"/>
</dbReference>
<dbReference type="AlphaFoldDB" id="A0A8J4DHE6"/>
<name>A0A8J4DHE6_9ACTN</name>
<gene>
    <name evidence="2" type="ORF">Sya03_14190</name>
</gene>
<reference evidence="2" key="1">
    <citation type="submission" date="2021-01" db="EMBL/GenBank/DDBJ databases">
        <title>Whole genome shotgun sequence of Spirilliplanes yamanashiensis NBRC 15828.</title>
        <authorList>
            <person name="Komaki H."/>
            <person name="Tamura T."/>
        </authorList>
    </citation>
    <scope>NUCLEOTIDE SEQUENCE</scope>
    <source>
        <strain evidence="2">NBRC 15828</strain>
    </source>
</reference>
<dbReference type="Proteomes" id="UP000652013">
    <property type="component" value="Unassembled WGS sequence"/>
</dbReference>
<feature type="compositionally biased region" description="Low complexity" evidence="1">
    <location>
        <begin position="69"/>
        <end position="81"/>
    </location>
</feature>
<proteinExistence type="predicted"/>
<evidence type="ECO:0000313" key="2">
    <source>
        <dbReference type="EMBL" id="GIJ02067.1"/>
    </source>
</evidence>
<evidence type="ECO:0000256" key="1">
    <source>
        <dbReference type="SAM" id="MobiDB-lite"/>
    </source>
</evidence>
<feature type="compositionally biased region" description="Low complexity" evidence="1">
    <location>
        <begin position="90"/>
        <end position="109"/>
    </location>
</feature>
<feature type="region of interest" description="Disordered" evidence="1">
    <location>
        <begin position="1"/>
        <end position="154"/>
    </location>
</feature>
<comment type="caution">
    <text evidence="2">The sequence shown here is derived from an EMBL/GenBank/DDBJ whole genome shotgun (WGS) entry which is preliminary data.</text>
</comment>
<feature type="region of interest" description="Disordered" evidence="1">
    <location>
        <begin position="173"/>
        <end position="197"/>
    </location>
</feature>
<organism evidence="2 3">
    <name type="scientific">Spirilliplanes yamanashiensis</name>
    <dbReference type="NCBI Taxonomy" id="42233"/>
    <lineage>
        <taxon>Bacteria</taxon>
        <taxon>Bacillati</taxon>
        <taxon>Actinomycetota</taxon>
        <taxon>Actinomycetes</taxon>
        <taxon>Micromonosporales</taxon>
        <taxon>Micromonosporaceae</taxon>
        <taxon>Spirilliplanes</taxon>
    </lineage>
</organism>
<keyword evidence="3" id="KW-1185">Reference proteome</keyword>
<evidence type="ECO:0000313" key="3">
    <source>
        <dbReference type="Proteomes" id="UP000652013"/>
    </source>
</evidence>